<dbReference type="EMBL" id="SMMX01000002">
    <property type="protein sequence ID" value="TDA23073.1"/>
    <property type="molecule type" value="Genomic_DNA"/>
</dbReference>
<dbReference type="PANTHER" id="PTHR22749:SF6">
    <property type="entry name" value="RIBOFLAVIN KINASE"/>
    <property type="match status" value="1"/>
</dbReference>
<dbReference type="AlphaFoldDB" id="A0A4R4FJZ9"/>
<dbReference type="GO" id="GO:0005524">
    <property type="term" value="F:ATP binding"/>
    <property type="evidence" value="ECO:0007669"/>
    <property type="project" value="UniProtKB-UniRule"/>
</dbReference>
<keyword evidence="8 14" id="KW-0418">Kinase</keyword>
<dbReference type="GO" id="GO:0009231">
    <property type="term" value="P:riboflavin biosynthetic process"/>
    <property type="evidence" value="ECO:0007669"/>
    <property type="project" value="InterPro"/>
</dbReference>
<evidence type="ECO:0000313" key="17">
    <source>
        <dbReference type="Proteomes" id="UP000295710"/>
    </source>
</evidence>
<evidence type="ECO:0000256" key="4">
    <source>
        <dbReference type="ARBA" id="ARBA00022643"/>
    </source>
</evidence>
<accession>A0A4R4FJZ9</accession>
<evidence type="ECO:0000256" key="11">
    <source>
        <dbReference type="ARBA" id="ARBA00023268"/>
    </source>
</evidence>
<evidence type="ECO:0000256" key="10">
    <source>
        <dbReference type="ARBA" id="ARBA00022840"/>
    </source>
</evidence>
<keyword evidence="11" id="KW-0511">Multifunctional enzyme</keyword>
<dbReference type="UniPathway" id="UPA00276">
    <property type="reaction ID" value="UER00406"/>
</dbReference>
<comment type="caution">
    <text evidence="16">The sequence shown here is derived from an EMBL/GenBank/DDBJ whole genome shotgun (WGS) entry which is preliminary data.</text>
</comment>
<name>A0A4R4FJZ9_9FIRM</name>
<comment type="pathway">
    <text evidence="1 14">Cofactor biosynthesis; FAD biosynthesis; FAD from FMN: step 1/1.</text>
</comment>
<dbReference type="Gene3D" id="3.40.50.620">
    <property type="entry name" value="HUPs"/>
    <property type="match status" value="1"/>
</dbReference>
<dbReference type="PANTHER" id="PTHR22749">
    <property type="entry name" value="RIBOFLAVIN KINASE/FMN ADENYLYLTRANSFERASE"/>
    <property type="match status" value="1"/>
</dbReference>
<reference evidence="16 17" key="1">
    <citation type="journal article" date="2016" name="Nat. Microbiol.">
        <title>The Mouse Intestinal Bacterial Collection (miBC) provides host-specific insight into cultured diversity and functional potential of the gut microbiota.</title>
        <authorList>
            <person name="Lagkouvardos I."/>
            <person name="Pukall R."/>
            <person name="Abt B."/>
            <person name="Foesel B.U."/>
            <person name="Meier-Kolthoff J.P."/>
            <person name="Kumar N."/>
            <person name="Bresciani A."/>
            <person name="Martinez I."/>
            <person name="Just S."/>
            <person name="Ziegler C."/>
            <person name="Brugiroux S."/>
            <person name="Garzetti D."/>
            <person name="Wenning M."/>
            <person name="Bui T.P."/>
            <person name="Wang J."/>
            <person name="Hugenholtz F."/>
            <person name="Plugge C.M."/>
            <person name="Peterson D.A."/>
            <person name="Hornef M.W."/>
            <person name="Baines J.F."/>
            <person name="Smidt H."/>
            <person name="Walter J."/>
            <person name="Kristiansen K."/>
            <person name="Nielsen H.B."/>
            <person name="Haller D."/>
            <person name="Overmann J."/>
            <person name="Stecher B."/>
            <person name="Clavel T."/>
        </authorList>
    </citation>
    <scope>NUCLEOTIDE SEQUENCE [LARGE SCALE GENOMIC DNA]</scope>
    <source>
        <strain evidence="16 17">DSM 28560</strain>
    </source>
</reference>
<dbReference type="Pfam" id="PF06574">
    <property type="entry name" value="FAD_syn"/>
    <property type="match status" value="1"/>
</dbReference>
<evidence type="ECO:0000256" key="9">
    <source>
        <dbReference type="ARBA" id="ARBA00022827"/>
    </source>
</evidence>
<evidence type="ECO:0000313" key="16">
    <source>
        <dbReference type="EMBL" id="TDA23073.1"/>
    </source>
</evidence>
<dbReference type="Pfam" id="PF01687">
    <property type="entry name" value="Flavokinase"/>
    <property type="match status" value="1"/>
</dbReference>
<comment type="similarity">
    <text evidence="14">Belongs to the ribF family.</text>
</comment>
<dbReference type="GO" id="GO:0009398">
    <property type="term" value="P:FMN biosynthetic process"/>
    <property type="evidence" value="ECO:0007669"/>
    <property type="project" value="UniProtKB-UniRule"/>
</dbReference>
<keyword evidence="17" id="KW-1185">Reference proteome</keyword>
<dbReference type="InterPro" id="IPR023465">
    <property type="entry name" value="Riboflavin_kinase_dom_sf"/>
</dbReference>
<dbReference type="NCBIfam" id="NF004162">
    <property type="entry name" value="PRK05627.1-5"/>
    <property type="match status" value="1"/>
</dbReference>
<evidence type="ECO:0000256" key="8">
    <source>
        <dbReference type="ARBA" id="ARBA00022777"/>
    </source>
</evidence>
<dbReference type="RefSeq" id="WP_132275105.1">
    <property type="nucleotide sequence ID" value="NZ_JAOBST010000003.1"/>
</dbReference>
<proteinExistence type="inferred from homology"/>
<evidence type="ECO:0000256" key="13">
    <source>
        <dbReference type="ARBA" id="ARBA00049494"/>
    </source>
</evidence>
<comment type="catalytic activity">
    <reaction evidence="12 14">
        <text>riboflavin + ATP = FMN + ADP + H(+)</text>
        <dbReference type="Rhea" id="RHEA:14357"/>
        <dbReference type="ChEBI" id="CHEBI:15378"/>
        <dbReference type="ChEBI" id="CHEBI:30616"/>
        <dbReference type="ChEBI" id="CHEBI:57986"/>
        <dbReference type="ChEBI" id="CHEBI:58210"/>
        <dbReference type="ChEBI" id="CHEBI:456216"/>
        <dbReference type="EC" id="2.7.1.26"/>
    </reaction>
</comment>
<evidence type="ECO:0000256" key="6">
    <source>
        <dbReference type="ARBA" id="ARBA00022695"/>
    </source>
</evidence>
<evidence type="ECO:0000256" key="2">
    <source>
        <dbReference type="ARBA" id="ARBA00005201"/>
    </source>
</evidence>
<evidence type="ECO:0000256" key="7">
    <source>
        <dbReference type="ARBA" id="ARBA00022741"/>
    </source>
</evidence>
<evidence type="ECO:0000256" key="12">
    <source>
        <dbReference type="ARBA" id="ARBA00047880"/>
    </source>
</evidence>
<dbReference type="InterPro" id="IPR002606">
    <property type="entry name" value="Riboflavin_kinase_bac"/>
</dbReference>
<dbReference type="EC" id="2.7.1.26" evidence="14"/>
<comment type="catalytic activity">
    <reaction evidence="13 14">
        <text>FMN + ATP + H(+) = FAD + diphosphate</text>
        <dbReference type="Rhea" id="RHEA:17237"/>
        <dbReference type="ChEBI" id="CHEBI:15378"/>
        <dbReference type="ChEBI" id="CHEBI:30616"/>
        <dbReference type="ChEBI" id="CHEBI:33019"/>
        <dbReference type="ChEBI" id="CHEBI:57692"/>
        <dbReference type="ChEBI" id="CHEBI:58210"/>
        <dbReference type="EC" id="2.7.7.2"/>
    </reaction>
</comment>
<evidence type="ECO:0000256" key="3">
    <source>
        <dbReference type="ARBA" id="ARBA00022630"/>
    </source>
</evidence>
<comment type="pathway">
    <text evidence="2 14">Cofactor biosynthesis; FMN biosynthesis; FMN from riboflavin (ATP route): step 1/1.</text>
</comment>
<feature type="domain" description="Riboflavin kinase" evidence="15">
    <location>
        <begin position="180"/>
        <end position="305"/>
    </location>
</feature>
<dbReference type="SUPFAM" id="SSF82114">
    <property type="entry name" value="Riboflavin kinase-like"/>
    <property type="match status" value="1"/>
</dbReference>
<evidence type="ECO:0000259" key="15">
    <source>
        <dbReference type="SMART" id="SM00904"/>
    </source>
</evidence>
<dbReference type="Proteomes" id="UP000295710">
    <property type="component" value="Unassembled WGS sequence"/>
</dbReference>
<dbReference type="InterPro" id="IPR015865">
    <property type="entry name" value="Riboflavin_kinase_bac/euk"/>
</dbReference>
<keyword evidence="3 14" id="KW-0285">Flavoprotein</keyword>
<dbReference type="NCBIfam" id="TIGR00083">
    <property type="entry name" value="ribF"/>
    <property type="match status" value="1"/>
</dbReference>
<evidence type="ECO:0000256" key="14">
    <source>
        <dbReference type="PIRNR" id="PIRNR004491"/>
    </source>
</evidence>
<dbReference type="Gene3D" id="2.40.30.30">
    <property type="entry name" value="Riboflavin kinase-like"/>
    <property type="match status" value="1"/>
</dbReference>
<keyword evidence="10 14" id="KW-0067">ATP-binding</keyword>
<sequence>MQYIKGLEAYHADGRSAVTLGKFDGLHLGHKKLIDMVREYGRQDDINSIVCAFDMSALYEKKGIALEVLMTKDERRGRLDGEVDVLVDCPFTEAFSQMEAEAFIEEVIQKRFRAAYVVVGTDFHFGHKKRGDIHMLQAYARKYDYELVVVEKERREGHVISSTYIRQLLKEGNMPIARELLGYPYGLQGVVEHGRKLGRTLGFPTFNVAPAEEKAMPPNGVYLNRVQVDGAWYEGIANIGIKPTVSDENRMLVESYLFDYSGDAYGKEVKIELLAFCRPEQKFADVEEMKECVAADIASGRRYFGKTDTD</sequence>
<protein>
    <recommendedName>
        <fullName evidence="14">Riboflavin biosynthesis protein</fullName>
    </recommendedName>
    <domain>
        <recommendedName>
            <fullName evidence="14">Riboflavin kinase</fullName>
            <ecNumber evidence="14">2.7.1.26</ecNumber>
        </recommendedName>
        <alternativeName>
            <fullName evidence="14">Flavokinase</fullName>
        </alternativeName>
    </domain>
    <domain>
        <recommendedName>
            <fullName evidence="14">FMN adenylyltransferase</fullName>
            <ecNumber evidence="14">2.7.7.2</ecNumber>
        </recommendedName>
        <alternativeName>
            <fullName evidence="14">FAD pyrophosphorylase</fullName>
        </alternativeName>
        <alternativeName>
            <fullName evidence="14">FAD synthase</fullName>
        </alternativeName>
    </domain>
</protein>
<dbReference type="GO" id="GO:0008531">
    <property type="term" value="F:riboflavin kinase activity"/>
    <property type="evidence" value="ECO:0007669"/>
    <property type="project" value="UniProtKB-UniRule"/>
</dbReference>
<keyword evidence="5 14" id="KW-0808">Transferase</keyword>
<evidence type="ECO:0000256" key="1">
    <source>
        <dbReference type="ARBA" id="ARBA00004726"/>
    </source>
</evidence>
<dbReference type="InterPro" id="IPR014729">
    <property type="entry name" value="Rossmann-like_a/b/a_fold"/>
</dbReference>
<gene>
    <name evidence="16" type="ORF">E1963_03035</name>
</gene>
<keyword evidence="9 14" id="KW-0274">FAD</keyword>
<keyword evidence="6 14" id="KW-0548">Nucleotidyltransferase</keyword>
<dbReference type="UniPathway" id="UPA00277">
    <property type="reaction ID" value="UER00407"/>
</dbReference>
<dbReference type="SMART" id="SM00904">
    <property type="entry name" value="Flavokinase"/>
    <property type="match status" value="1"/>
</dbReference>
<dbReference type="InterPro" id="IPR023468">
    <property type="entry name" value="Riboflavin_kinase"/>
</dbReference>
<dbReference type="EC" id="2.7.7.2" evidence="14"/>
<dbReference type="CDD" id="cd02064">
    <property type="entry name" value="FAD_synthetase_N"/>
    <property type="match status" value="1"/>
</dbReference>
<keyword evidence="4 14" id="KW-0288">FMN</keyword>
<dbReference type="InterPro" id="IPR015864">
    <property type="entry name" value="FAD_synthase"/>
</dbReference>
<evidence type="ECO:0000256" key="5">
    <source>
        <dbReference type="ARBA" id="ARBA00022679"/>
    </source>
</evidence>
<dbReference type="SUPFAM" id="SSF52374">
    <property type="entry name" value="Nucleotidylyl transferase"/>
    <property type="match status" value="1"/>
</dbReference>
<dbReference type="GO" id="GO:0006747">
    <property type="term" value="P:FAD biosynthetic process"/>
    <property type="evidence" value="ECO:0007669"/>
    <property type="project" value="UniProtKB-UniRule"/>
</dbReference>
<organism evidence="16 17">
    <name type="scientific">Extibacter muris</name>
    <dbReference type="NCBI Taxonomy" id="1796622"/>
    <lineage>
        <taxon>Bacteria</taxon>
        <taxon>Bacillati</taxon>
        <taxon>Bacillota</taxon>
        <taxon>Clostridia</taxon>
        <taxon>Lachnospirales</taxon>
        <taxon>Lachnospiraceae</taxon>
        <taxon>Extibacter</taxon>
    </lineage>
</organism>
<dbReference type="GO" id="GO:0003919">
    <property type="term" value="F:FMN adenylyltransferase activity"/>
    <property type="evidence" value="ECO:0007669"/>
    <property type="project" value="UniProtKB-UniRule"/>
</dbReference>
<keyword evidence="7 14" id="KW-0547">Nucleotide-binding</keyword>
<dbReference type="PIRSF" id="PIRSF004491">
    <property type="entry name" value="FAD_Synth"/>
    <property type="match status" value="1"/>
</dbReference>